<accession>B9L0Q9</accession>
<dbReference type="EMBL" id="CP001275">
    <property type="protein sequence ID" value="ACM04903.1"/>
    <property type="molecule type" value="Genomic_DNA"/>
</dbReference>
<proteinExistence type="predicted"/>
<dbReference type="Proteomes" id="UP000000447">
    <property type="component" value="Chromosome"/>
</dbReference>
<name>B9L0Q9_THERP</name>
<protein>
    <submittedName>
        <fullName evidence="1">Uncharacterized protein</fullName>
    </submittedName>
</protein>
<evidence type="ECO:0000313" key="2">
    <source>
        <dbReference type="Proteomes" id="UP000000447"/>
    </source>
</evidence>
<gene>
    <name evidence="1" type="ordered locus">trd_1130</name>
</gene>
<organism evidence="1 2">
    <name type="scientific">Thermomicrobium roseum (strain ATCC 27502 / DSM 5159 / P-2)</name>
    <dbReference type="NCBI Taxonomy" id="309801"/>
    <lineage>
        <taxon>Bacteria</taxon>
        <taxon>Pseudomonadati</taxon>
        <taxon>Thermomicrobiota</taxon>
        <taxon>Thermomicrobia</taxon>
        <taxon>Thermomicrobiales</taxon>
        <taxon>Thermomicrobiaceae</taxon>
        <taxon>Thermomicrobium</taxon>
    </lineage>
</organism>
<dbReference type="STRING" id="309801.trd_1130"/>
<dbReference type="HOGENOM" id="CLU_2940346_0_0_0"/>
<evidence type="ECO:0000313" key="1">
    <source>
        <dbReference type="EMBL" id="ACM04903.1"/>
    </source>
</evidence>
<reference evidence="1 2" key="1">
    <citation type="journal article" date="2009" name="PLoS ONE">
        <title>Complete genome sequence of the aerobic CO-oxidizing thermophile Thermomicrobium roseum.</title>
        <authorList>
            <person name="Wu D."/>
            <person name="Raymond J."/>
            <person name="Wu M."/>
            <person name="Chatterji S."/>
            <person name="Ren Q."/>
            <person name="Graham J.E."/>
            <person name="Bryant D.A."/>
            <person name="Robb F."/>
            <person name="Colman A."/>
            <person name="Tallon L.J."/>
            <person name="Badger J.H."/>
            <person name="Madupu R."/>
            <person name="Ward N.L."/>
            <person name="Eisen J.A."/>
        </authorList>
    </citation>
    <scope>NUCLEOTIDE SEQUENCE [LARGE SCALE GENOMIC DNA]</scope>
    <source>
        <strain evidence="2">ATCC 27502 / DSM 5159 / P-2</strain>
    </source>
</reference>
<dbReference type="KEGG" id="tro:trd_1130"/>
<sequence length="60" mass="6443">MLWRACARAAESSDRQAPVILVRSTCVPADDGSECLSSAEKPLVELHGIRLLGYGETGKQ</sequence>
<dbReference type="AlphaFoldDB" id="B9L0Q9"/>
<keyword evidence="2" id="KW-1185">Reference proteome</keyword>